<dbReference type="GO" id="GO:0046872">
    <property type="term" value="F:metal ion binding"/>
    <property type="evidence" value="ECO:0007669"/>
    <property type="project" value="UniProtKB-KW"/>
</dbReference>
<proteinExistence type="predicted"/>
<dbReference type="SUPFAM" id="SSF54060">
    <property type="entry name" value="His-Me finger endonucleases"/>
    <property type="match status" value="1"/>
</dbReference>
<dbReference type="InterPro" id="IPR044929">
    <property type="entry name" value="DNA/RNA_non-sp_Endonuclease_sf"/>
</dbReference>
<dbReference type="InterPro" id="IPR020821">
    <property type="entry name" value="ENPP1-3/EXOG-like_nuc-like"/>
</dbReference>
<dbReference type="RefSeq" id="WP_103311344.1">
    <property type="nucleotide sequence ID" value="NZ_PPPD01000001.1"/>
</dbReference>
<evidence type="ECO:0000259" key="3">
    <source>
        <dbReference type="SMART" id="SM00477"/>
    </source>
</evidence>
<sequence>MSDSRPVRRMALRFDPDYAGRPGYRPDFLPGFTVPLPGVTPQRAADLVLGADGAPLELQYHHFSLLVHAARRSQLWSAVNVDYTPQRRFGNPDRQTLGRDEWRSDPRLPPEALLRDADIYADTLFDRGHVVRRNDNAWGETLTELEYANADTFHWTNATPQHADFNQSRAGGLWGGLEDQLVGALGAAGARACLYAGPVLAGSDPSGDFGAGPVQYPLKFWKVVVVAEGETLRSYAFLLDQSAAIARRGLRDEALAEEDLNFGGFEVYQVGLEEISGLTGVTFAPGVGAAQVDRGEVGTLETLPVRRRLESFGDVRLR</sequence>
<dbReference type="Proteomes" id="UP000236379">
    <property type="component" value="Unassembled WGS sequence"/>
</dbReference>
<dbReference type="SMART" id="SM00892">
    <property type="entry name" value="Endonuclease_NS"/>
    <property type="match status" value="1"/>
</dbReference>
<feature type="domain" description="DNA/RNA non-specific endonuclease/pyrophosphatase/phosphodiesterase" evidence="4">
    <location>
        <begin position="59"/>
        <end position="290"/>
    </location>
</feature>
<dbReference type="PANTHER" id="PTHR13966:SF5">
    <property type="entry name" value="ENDONUCLEASE G, MITOCHONDRIAL"/>
    <property type="match status" value="1"/>
</dbReference>
<dbReference type="Pfam" id="PF01223">
    <property type="entry name" value="Endonuclease_NS"/>
    <property type="match status" value="1"/>
</dbReference>
<accession>A0A2K3UWQ6</accession>
<evidence type="ECO:0000313" key="6">
    <source>
        <dbReference type="Proteomes" id="UP000236379"/>
    </source>
</evidence>
<dbReference type="InterPro" id="IPR040255">
    <property type="entry name" value="Non-specific_endonuclease"/>
</dbReference>
<dbReference type="GO" id="GO:0016787">
    <property type="term" value="F:hydrolase activity"/>
    <property type="evidence" value="ECO:0007669"/>
    <property type="project" value="InterPro"/>
</dbReference>
<feature type="domain" description="ENPP1-3/EXOG-like endonuclease/phosphodiesterase" evidence="3">
    <location>
        <begin position="60"/>
        <end position="290"/>
    </location>
</feature>
<keyword evidence="2" id="KW-0479">Metal-binding</keyword>
<gene>
    <name evidence="5" type="ORF">CVO96_05805</name>
</gene>
<evidence type="ECO:0000256" key="1">
    <source>
        <dbReference type="PIRSR" id="PIRSR640255-1"/>
    </source>
</evidence>
<name>A0A2K3UWQ6_9DEIO</name>
<evidence type="ECO:0000259" key="4">
    <source>
        <dbReference type="SMART" id="SM00892"/>
    </source>
</evidence>
<dbReference type="GO" id="GO:0004519">
    <property type="term" value="F:endonuclease activity"/>
    <property type="evidence" value="ECO:0007669"/>
    <property type="project" value="TreeGrafter"/>
</dbReference>
<dbReference type="EMBL" id="PPPD01000001">
    <property type="protein sequence ID" value="PNY80951.1"/>
    <property type="molecule type" value="Genomic_DNA"/>
</dbReference>
<evidence type="ECO:0000313" key="5">
    <source>
        <dbReference type="EMBL" id="PNY80951.1"/>
    </source>
</evidence>
<protein>
    <recommendedName>
        <fullName evidence="7">DNA/RNA non-specific endonuclease</fullName>
    </recommendedName>
</protein>
<dbReference type="SMART" id="SM00477">
    <property type="entry name" value="NUC"/>
    <property type="match status" value="1"/>
</dbReference>
<keyword evidence="6" id="KW-1185">Reference proteome</keyword>
<reference evidence="5 6" key="1">
    <citation type="submission" date="2018-01" db="EMBL/GenBank/DDBJ databases">
        <title>Deinococcus koreensis sp. nov., a radiation-resistant bacterium isolated from river water.</title>
        <authorList>
            <person name="Choi A."/>
        </authorList>
    </citation>
    <scope>NUCLEOTIDE SEQUENCE [LARGE SCALE GENOMIC DNA]</scope>
    <source>
        <strain evidence="5 6">SJW1-2</strain>
    </source>
</reference>
<feature type="active site" description="Proton acceptor" evidence="1">
    <location>
        <position position="129"/>
    </location>
</feature>
<feature type="binding site" evidence="2">
    <location>
        <position position="166"/>
    </location>
    <ligand>
        <name>Mg(2+)</name>
        <dbReference type="ChEBI" id="CHEBI:18420"/>
        <note>catalytic</note>
    </ligand>
</feature>
<evidence type="ECO:0008006" key="7">
    <source>
        <dbReference type="Google" id="ProtNLM"/>
    </source>
</evidence>
<dbReference type="Gene3D" id="3.40.570.10">
    <property type="entry name" value="Extracellular Endonuclease, subunit A"/>
    <property type="match status" value="1"/>
</dbReference>
<dbReference type="InterPro" id="IPR001604">
    <property type="entry name" value="Endo_G_ENPP1-like_dom"/>
</dbReference>
<dbReference type="AlphaFoldDB" id="A0A2K3UWQ6"/>
<dbReference type="GO" id="GO:0003676">
    <property type="term" value="F:nucleic acid binding"/>
    <property type="evidence" value="ECO:0007669"/>
    <property type="project" value="InterPro"/>
</dbReference>
<dbReference type="PANTHER" id="PTHR13966">
    <property type="entry name" value="ENDONUCLEASE RELATED"/>
    <property type="match status" value="1"/>
</dbReference>
<dbReference type="InterPro" id="IPR044925">
    <property type="entry name" value="His-Me_finger_sf"/>
</dbReference>
<evidence type="ECO:0000256" key="2">
    <source>
        <dbReference type="PIRSR" id="PIRSR640255-2"/>
    </source>
</evidence>
<organism evidence="5 6">
    <name type="scientific">Deinococcus koreensis</name>
    <dbReference type="NCBI Taxonomy" id="2054903"/>
    <lineage>
        <taxon>Bacteria</taxon>
        <taxon>Thermotogati</taxon>
        <taxon>Deinococcota</taxon>
        <taxon>Deinococci</taxon>
        <taxon>Deinococcales</taxon>
        <taxon>Deinococcaceae</taxon>
        <taxon>Deinococcus</taxon>
    </lineage>
</organism>
<comment type="caution">
    <text evidence="5">The sequence shown here is derived from an EMBL/GenBank/DDBJ whole genome shotgun (WGS) entry which is preliminary data.</text>
</comment>
<dbReference type="OrthoDB" id="9770276at2"/>